<dbReference type="Proteomes" id="UP000664277">
    <property type="component" value="Unassembled WGS sequence"/>
</dbReference>
<accession>A0A8J7PE67</accession>
<dbReference type="InterPro" id="IPR050177">
    <property type="entry name" value="Lipid_A_modif_metabolic_enz"/>
</dbReference>
<dbReference type="Gene3D" id="3.40.50.720">
    <property type="entry name" value="NAD(P)-binding Rossmann-like Domain"/>
    <property type="match status" value="1"/>
</dbReference>
<gene>
    <name evidence="2" type="ORF">J0M35_07325</name>
</gene>
<dbReference type="PANTHER" id="PTHR43245">
    <property type="entry name" value="BIFUNCTIONAL POLYMYXIN RESISTANCE PROTEIN ARNA"/>
    <property type="match status" value="1"/>
</dbReference>
<dbReference type="Pfam" id="PF01370">
    <property type="entry name" value="Epimerase"/>
    <property type="match status" value="1"/>
</dbReference>
<evidence type="ECO:0000313" key="3">
    <source>
        <dbReference type="Proteomes" id="UP000664277"/>
    </source>
</evidence>
<feature type="domain" description="NAD-dependent epimerase/dehydratase" evidence="1">
    <location>
        <begin position="4"/>
        <end position="235"/>
    </location>
</feature>
<dbReference type="InterPro" id="IPR036291">
    <property type="entry name" value="NAD(P)-bd_dom_sf"/>
</dbReference>
<reference evidence="2" key="1">
    <citation type="submission" date="2021-02" db="EMBL/GenBank/DDBJ databases">
        <title>Genome-Resolved Metagenomics of a Microbial Community Performing Photosynthetic Biological Nutrient Removal.</title>
        <authorList>
            <person name="Mcdaniel E.A."/>
        </authorList>
    </citation>
    <scope>NUCLEOTIDE SEQUENCE</scope>
    <source>
        <strain evidence="2">UWPOB_OBS1</strain>
    </source>
</reference>
<dbReference type="PANTHER" id="PTHR43245:SF58">
    <property type="entry name" value="BLL5923 PROTEIN"/>
    <property type="match status" value="1"/>
</dbReference>
<evidence type="ECO:0000313" key="2">
    <source>
        <dbReference type="EMBL" id="MBN8660158.1"/>
    </source>
</evidence>
<comment type="caution">
    <text evidence="2">The sequence shown here is derived from an EMBL/GenBank/DDBJ whole genome shotgun (WGS) entry which is preliminary data.</text>
</comment>
<dbReference type="InterPro" id="IPR001509">
    <property type="entry name" value="Epimerase_deHydtase"/>
</dbReference>
<proteinExistence type="predicted"/>
<sequence>MKKILVTGGSGMIGSAVLAKLLARPGALIKTQVRDRLAARAKLGRHMDITLVEFEQADFTRVGMQEMQALTKDCDVVIHCAGLVHNEQAAYQEYEVVNVRATQLLAEACLATGVQTLVFLSTSAVYGKGPFKNIAEDTAPQPKTPYAVSKATSENYLQTLSGRIPKLVILRPSLVFGEGDRGNMLSLIKQVQKEEYVHVSGGVTPKSLIYANDLADAILLAAARAPQGFNIYNIANPEPVSTKELVDTIAEVLGVTKKFPSVPEGLLKIGAGIARTFMPGKVPVTPEQIEKLATETTCSIGKFVQATGFKPSTDLKSAISKEVNWARENQLI</sequence>
<dbReference type="EMBL" id="JAFLCK010000008">
    <property type="protein sequence ID" value="MBN8660158.1"/>
    <property type="molecule type" value="Genomic_DNA"/>
</dbReference>
<evidence type="ECO:0000259" key="1">
    <source>
        <dbReference type="Pfam" id="PF01370"/>
    </source>
</evidence>
<name>A0A8J7PE67_9BACT</name>
<protein>
    <submittedName>
        <fullName evidence="2">NAD(P)-dependent oxidoreductase</fullName>
    </submittedName>
</protein>
<dbReference type="AlphaFoldDB" id="A0A8J7PE67"/>
<organism evidence="2 3">
    <name type="scientific">Candidatus Obscuribacter phosphatis</name>
    <dbReference type="NCBI Taxonomy" id="1906157"/>
    <lineage>
        <taxon>Bacteria</taxon>
        <taxon>Bacillati</taxon>
        <taxon>Candidatus Melainabacteria</taxon>
        <taxon>Candidatus Obscuribacterales</taxon>
        <taxon>Candidatus Obscuribacteraceae</taxon>
        <taxon>Candidatus Obscuribacter</taxon>
    </lineage>
</organism>
<dbReference type="SUPFAM" id="SSF51735">
    <property type="entry name" value="NAD(P)-binding Rossmann-fold domains"/>
    <property type="match status" value="1"/>
</dbReference>